<dbReference type="InterPro" id="IPR045161">
    <property type="entry name" value="Utp18"/>
</dbReference>
<evidence type="ECO:0000256" key="1">
    <source>
        <dbReference type="ARBA" id="ARBA00004604"/>
    </source>
</evidence>
<organism evidence="7 8">
    <name type="scientific">Glonium stellatum</name>
    <dbReference type="NCBI Taxonomy" id="574774"/>
    <lineage>
        <taxon>Eukaryota</taxon>
        <taxon>Fungi</taxon>
        <taxon>Dikarya</taxon>
        <taxon>Ascomycota</taxon>
        <taxon>Pezizomycotina</taxon>
        <taxon>Dothideomycetes</taxon>
        <taxon>Pleosporomycetidae</taxon>
        <taxon>Gloniales</taxon>
        <taxon>Gloniaceae</taxon>
        <taxon>Glonium</taxon>
    </lineage>
</organism>
<evidence type="ECO:0000256" key="3">
    <source>
        <dbReference type="ARBA" id="ARBA00022574"/>
    </source>
</evidence>
<feature type="compositionally biased region" description="Acidic residues" evidence="6">
    <location>
        <begin position="208"/>
        <end position="223"/>
    </location>
</feature>
<evidence type="ECO:0000256" key="6">
    <source>
        <dbReference type="SAM" id="MobiDB-lite"/>
    </source>
</evidence>
<name>A0A8E2EMC6_9PEZI</name>
<evidence type="ECO:0000256" key="2">
    <source>
        <dbReference type="ARBA" id="ARBA00022552"/>
    </source>
</evidence>
<reference evidence="7 8" key="1">
    <citation type="journal article" date="2016" name="Nat. Commun.">
        <title>Ectomycorrhizal ecology is imprinted in the genome of the dominant symbiotic fungus Cenococcum geophilum.</title>
        <authorList>
            <consortium name="DOE Joint Genome Institute"/>
            <person name="Peter M."/>
            <person name="Kohler A."/>
            <person name="Ohm R.A."/>
            <person name="Kuo A."/>
            <person name="Krutzmann J."/>
            <person name="Morin E."/>
            <person name="Arend M."/>
            <person name="Barry K.W."/>
            <person name="Binder M."/>
            <person name="Choi C."/>
            <person name="Clum A."/>
            <person name="Copeland A."/>
            <person name="Grisel N."/>
            <person name="Haridas S."/>
            <person name="Kipfer T."/>
            <person name="LaButti K."/>
            <person name="Lindquist E."/>
            <person name="Lipzen A."/>
            <person name="Maire R."/>
            <person name="Meier B."/>
            <person name="Mihaltcheva S."/>
            <person name="Molinier V."/>
            <person name="Murat C."/>
            <person name="Poggeler S."/>
            <person name="Quandt C.A."/>
            <person name="Sperisen C."/>
            <person name="Tritt A."/>
            <person name="Tisserant E."/>
            <person name="Crous P.W."/>
            <person name="Henrissat B."/>
            <person name="Nehls U."/>
            <person name="Egli S."/>
            <person name="Spatafora J.W."/>
            <person name="Grigoriev I.V."/>
            <person name="Martin F.M."/>
        </authorList>
    </citation>
    <scope>NUCLEOTIDE SEQUENCE [LARGE SCALE GENOMIC DNA]</scope>
    <source>
        <strain evidence="7 8">CBS 207.34</strain>
    </source>
</reference>
<keyword evidence="5" id="KW-0539">Nucleus</keyword>
<keyword evidence="4" id="KW-0677">Repeat</keyword>
<feature type="compositionally biased region" description="Basic residues" evidence="6">
    <location>
        <begin position="1"/>
        <end position="12"/>
    </location>
</feature>
<dbReference type="GO" id="GO:0034388">
    <property type="term" value="C:Pwp2p-containing subcomplex of 90S preribosome"/>
    <property type="evidence" value="ECO:0007669"/>
    <property type="project" value="TreeGrafter"/>
</dbReference>
<feature type="region of interest" description="Disordered" evidence="6">
    <location>
        <begin position="1"/>
        <end position="42"/>
    </location>
</feature>
<sequence>MAPQQPRRRSRKPKEDKLPEPEEDHIVGSASSEDEGFDLEKDTAEEELEKLVFGDSIGFREGIKSFALEEGRIDIASDEEAASEEDSALEGVSDADLFFIDSGPSNIAPQALVPTNTSEDEGGDEYKMNPPAWEDSDDERIMVSLASEPRLRKLRRTEDEDVINGKEYTRRLRKQFERLYPAPDWAKTPVVKSAKKKRRRDSEVAASSEEESTSGDDMDVDSDDISAQPLAKLLKDADTLTRGVNTKPNKRRKLQPEVLDIQRMKDIGGTQPSAITSLSFHPNLPLLLSSGPSSTLYLHHIYPHPPHPNPLVTSLHIKHTPLTTTAFHPSPSDSRIFLSARRRYFHIWNLTTGSIEKVTRVYGHQHEQRSMEDFSLSPSGKFVALKGSARKGGGVINILDAYTLQWVAQARIESRGGIADFVWWGDGKGITIAGKNGEVTEWSIDEQRTVARWMDEGAVGTTVIALGGRSGRDGWIGGDRWVALGSSSGIVNIYDRRAWSANLTKADAEDDGNSGVPTHPSPVRALDHLTTPTSHLVFSPDGQLLVMASRWKRDAMRLVHLPSCTVYRNWPTSNTPLGRITAVAWGRGEREDAEALLAVANEQGKIRLWEIRA</sequence>
<dbReference type="SUPFAM" id="SSF50978">
    <property type="entry name" value="WD40 repeat-like"/>
    <property type="match status" value="1"/>
</dbReference>
<evidence type="ECO:0000256" key="5">
    <source>
        <dbReference type="ARBA" id="ARBA00023242"/>
    </source>
</evidence>
<feature type="compositionally biased region" description="Polar residues" evidence="6">
    <location>
        <begin position="104"/>
        <end position="117"/>
    </location>
</feature>
<keyword evidence="2" id="KW-0698">rRNA processing</keyword>
<dbReference type="PANTHER" id="PTHR18359:SF0">
    <property type="entry name" value="U3 SMALL NUCLEOLAR RNA-ASSOCIATED PROTEIN 18 HOMOLOG"/>
    <property type="match status" value="1"/>
</dbReference>
<keyword evidence="3" id="KW-0853">WD repeat</keyword>
<feature type="compositionally biased region" description="Basic and acidic residues" evidence="6">
    <location>
        <begin position="13"/>
        <end position="26"/>
    </location>
</feature>
<feature type="region of interest" description="Disordered" evidence="6">
    <location>
        <begin position="189"/>
        <end position="223"/>
    </location>
</feature>
<dbReference type="AlphaFoldDB" id="A0A8E2EMC6"/>
<dbReference type="EMBL" id="KV751160">
    <property type="protein sequence ID" value="OCL01251.1"/>
    <property type="molecule type" value="Genomic_DNA"/>
</dbReference>
<evidence type="ECO:0000313" key="7">
    <source>
        <dbReference type="EMBL" id="OCL01251.1"/>
    </source>
</evidence>
<accession>A0A8E2EMC6</accession>
<dbReference type="GO" id="GO:0032040">
    <property type="term" value="C:small-subunit processome"/>
    <property type="evidence" value="ECO:0007669"/>
    <property type="project" value="TreeGrafter"/>
</dbReference>
<dbReference type="OrthoDB" id="1935146at2759"/>
<evidence type="ECO:0000313" key="8">
    <source>
        <dbReference type="Proteomes" id="UP000250140"/>
    </source>
</evidence>
<dbReference type="FunFam" id="2.130.10.10:FF:000549">
    <property type="entry name" value="Small nucleolar ribonucleoprotein complex subunit"/>
    <property type="match status" value="1"/>
</dbReference>
<dbReference type="GO" id="GO:0006364">
    <property type="term" value="P:rRNA processing"/>
    <property type="evidence" value="ECO:0007669"/>
    <property type="project" value="UniProtKB-KW"/>
</dbReference>
<dbReference type="InterPro" id="IPR015943">
    <property type="entry name" value="WD40/YVTN_repeat-like_dom_sf"/>
</dbReference>
<proteinExistence type="predicted"/>
<feature type="compositionally biased region" description="Acidic residues" evidence="6">
    <location>
        <begin position="32"/>
        <end position="42"/>
    </location>
</feature>
<evidence type="ECO:0000256" key="4">
    <source>
        <dbReference type="ARBA" id="ARBA00022737"/>
    </source>
</evidence>
<dbReference type="Proteomes" id="UP000250140">
    <property type="component" value="Unassembled WGS sequence"/>
</dbReference>
<feature type="region of interest" description="Disordered" evidence="6">
    <location>
        <begin position="104"/>
        <end position="138"/>
    </location>
</feature>
<gene>
    <name evidence="7" type="ORF">AOQ84DRAFT_401897</name>
</gene>
<protein>
    <submittedName>
        <fullName evidence="7">WD40 repeat-like protein</fullName>
    </submittedName>
</protein>
<dbReference type="PANTHER" id="PTHR18359">
    <property type="entry name" value="WD-REPEAT PROTEIN-RELATED"/>
    <property type="match status" value="1"/>
</dbReference>
<dbReference type="Gene3D" id="2.130.10.10">
    <property type="entry name" value="YVTN repeat-like/Quinoprotein amine dehydrogenase"/>
    <property type="match status" value="1"/>
</dbReference>
<dbReference type="InterPro" id="IPR036322">
    <property type="entry name" value="WD40_repeat_dom_sf"/>
</dbReference>
<comment type="subcellular location">
    <subcellularLocation>
        <location evidence="1">Nucleus</location>
        <location evidence="1">Nucleolus</location>
    </subcellularLocation>
</comment>
<keyword evidence="8" id="KW-1185">Reference proteome</keyword>